<protein>
    <recommendedName>
        <fullName evidence="4">Outer membrane protein beta-barrel domain-containing protein</fullName>
    </recommendedName>
</protein>
<dbReference type="Proteomes" id="UP001501243">
    <property type="component" value="Unassembled WGS sequence"/>
</dbReference>
<organism evidence="2 3">
    <name type="scientific">Hymenobacter ginsengisoli</name>
    <dbReference type="NCBI Taxonomy" id="1051626"/>
    <lineage>
        <taxon>Bacteria</taxon>
        <taxon>Pseudomonadati</taxon>
        <taxon>Bacteroidota</taxon>
        <taxon>Cytophagia</taxon>
        <taxon>Cytophagales</taxon>
        <taxon>Hymenobacteraceae</taxon>
        <taxon>Hymenobacter</taxon>
    </lineage>
</organism>
<evidence type="ECO:0000256" key="1">
    <source>
        <dbReference type="SAM" id="SignalP"/>
    </source>
</evidence>
<dbReference type="RefSeq" id="WP_236018441.1">
    <property type="nucleotide sequence ID" value="NZ_BAABGQ010000006.1"/>
</dbReference>
<gene>
    <name evidence="2" type="ORF">GCM10023172_29540</name>
</gene>
<evidence type="ECO:0000313" key="3">
    <source>
        <dbReference type="Proteomes" id="UP001501243"/>
    </source>
</evidence>
<dbReference type="EMBL" id="BAABGQ010000006">
    <property type="protein sequence ID" value="GAA4503906.1"/>
    <property type="molecule type" value="Genomic_DNA"/>
</dbReference>
<accession>A0ABP8QIZ0</accession>
<evidence type="ECO:0008006" key="4">
    <source>
        <dbReference type="Google" id="ProtNLM"/>
    </source>
</evidence>
<proteinExistence type="predicted"/>
<feature type="signal peptide" evidence="1">
    <location>
        <begin position="1"/>
        <end position="21"/>
    </location>
</feature>
<name>A0ABP8QIZ0_9BACT</name>
<keyword evidence="1" id="KW-0732">Signal</keyword>
<keyword evidence="3" id="KW-1185">Reference proteome</keyword>
<sequence length="276" mass="31259">MKNYVLLTGLLGLASVGQAQTAPPVPNAILSSFSPKAHDHGSIYLNWSYNRDWYTKSDIRFRNDKSDDYDFTFHNAVAHDHPSMSDFWKLSNLTVPQYDLTVGYMFHDKHDLGIEVSWNHLKYVVDDYQTMRVSGEIRGFRFDRDTLVTPDFVHLQHTNGNNYLMVNLVKRHSLAAGRHVVLSAIGKVGGGPMISYTISSIFTSHAEGPFHYEGWVAGASAGLRLELYRYFFLNTDFQGAYARYTNSYIGADRLGRVTHHFGSAQLIYGFGFNVPI</sequence>
<feature type="chain" id="PRO_5046571230" description="Outer membrane protein beta-barrel domain-containing protein" evidence="1">
    <location>
        <begin position="22"/>
        <end position="276"/>
    </location>
</feature>
<comment type="caution">
    <text evidence="2">The sequence shown here is derived from an EMBL/GenBank/DDBJ whole genome shotgun (WGS) entry which is preliminary data.</text>
</comment>
<reference evidence="3" key="1">
    <citation type="journal article" date="2019" name="Int. J. Syst. Evol. Microbiol.">
        <title>The Global Catalogue of Microorganisms (GCM) 10K type strain sequencing project: providing services to taxonomists for standard genome sequencing and annotation.</title>
        <authorList>
            <consortium name="The Broad Institute Genomics Platform"/>
            <consortium name="The Broad Institute Genome Sequencing Center for Infectious Disease"/>
            <person name="Wu L."/>
            <person name="Ma J."/>
        </authorList>
    </citation>
    <scope>NUCLEOTIDE SEQUENCE [LARGE SCALE GENOMIC DNA]</scope>
    <source>
        <strain evidence="3">JCM 17841</strain>
    </source>
</reference>
<evidence type="ECO:0000313" key="2">
    <source>
        <dbReference type="EMBL" id="GAA4503906.1"/>
    </source>
</evidence>